<feature type="transmembrane region" description="Helical" evidence="7">
    <location>
        <begin position="346"/>
        <end position="366"/>
    </location>
</feature>
<keyword evidence="9" id="KW-1185">Reference proteome</keyword>
<feature type="compositionally biased region" description="Polar residues" evidence="6">
    <location>
        <begin position="1"/>
        <end position="17"/>
    </location>
</feature>
<dbReference type="Pfam" id="PF01554">
    <property type="entry name" value="MatE"/>
    <property type="match status" value="2"/>
</dbReference>
<feature type="transmembrane region" description="Helical" evidence="7">
    <location>
        <begin position="194"/>
        <end position="216"/>
    </location>
</feature>
<evidence type="ECO:0000256" key="7">
    <source>
        <dbReference type="SAM" id="Phobius"/>
    </source>
</evidence>
<dbReference type="CDD" id="cd13132">
    <property type="entry name" value="MATE_eukaryotic"/>
    <property type="match status" value="1"/>
</dbReference>
<dbReference type="InterPro" id="IPR002528">
    <property type="entry name" value="MATE_fam"/>
</dbReference>
<comment type="subcellular location">
    <subcellularLocation>
        <location evidence="1">Membrane</location>
        <topology evidence="1">Multi-pass membrane protein</topology>
    </subcellularLocation>
</comment>
<evidence type="ECO:0000313" key="8">
    <source>
        <dbReference type="EMBL" id="SAL94967.1"/>
    </source>
</evidence>
<feature type="transmembrane region" description="Helical" evidence="7">
    <location>
        <begin position="222"/>
        <end position="247"/>
    </location>
</feature>
<dbReference type="NCBIfam" id="TIGR00797">
    <property type="entry name" value="matE"/>
    <property type="match status" value="1"/>
</dbReference>
<evidence type="ECO:0000256" key="6">
    <source>
        <dbReference type="SAM" id="MobiDB-lite"/>
    </source>
</evidence>
<dbReference type="GO" id="GO:0016020">
    <property type="term" value="C:membrane"/>
    <property type="evidence" value="ECO:0007669"/>
    <property type="project" value="UniProtKB-SubCell"/>
</dbReference>
<dbReference type="GO" id="GO:1990961">
    <property type="term" value="P:xenobiotic detoxification by transmembrane export across the plasma membrane"/>
    <property type="evidence" value="ECO:0007669"/>
    <property type="project" value="InterPro"/>
</dbReference>
<feature type="transmembrane region" description="Helical" evidence="7">
    <location>
        <begin position="306"/>
        <end position="325"/>
    </location>
</feature>
<comment type="similarity">
    <text evidence="2">Belongs to the multi antimicrobial extrusion (MATE) (TC 2.A.66.1) family.</text>
</comment>
<protein>
    <recommendedName>
        <fullName evidence="10">MATE efflux family protein</fullName>
    </recommendedName>
</protein>
<feature type="transmembrane region" description="Helical" evidence="7">
    <location>
        <begin position="416"/>
        <end position="436"/>
    </location>
</feature>
<dbReference type="OMA" id="GMMLSEW"/>
<keyword evidence="5 7" id="KW-0472">Membrane</keyword>
<feature type="transmembrane region" description="Helical" evidence="7">
    <location>
        <begin position="448"/>
        <end position="469"/>
    </location>
</feature>
<accession>A0A168KM86</accession>
<sequence>MTSDTTITQRSPSLSDSATERTPLVKASTKSDFDTSSWAIEFKWLLKNCIPVIGTYMLQNSLQMASVFTLGRLGATQLAAAALGSMFASVSAWSIAHGMTTALDTLCSQAWTGAKDKTLVGVHLQRALVILAIMFLPIGGVWWCGERILLALNQEPDLAEHAGLFLRYLMIGAPAYIAFEAVKKYLQAQGIMQASTYALIVASPINLALNYTLVYVEPFKMGFIGAPLATSFSYWLMLILLLLYIKFVDGREAWGGWTKECLSDWGPFIRLGLPGVIAVSVEWWSFELSALAASYLSTVDLAAQSILLTSGAATYTIPFGIAVTASNRVGNSLGQGCAIKAKRASSMALIFAVAFGSLNSLFFIVTRSWFGYMFTSEEDVVERVSAILPLCALFQIADGAAGVSSGIIRGLGRQKVAAYLNVFAYYAVAAPIGYVLTFKLDWNLTGLWTGLTIALFLSAALQVIFLYIVDWHSEAKKIHHRIQVAEHKLHHDEGDDSSFDSTEPLLNA</sequence>
<evidence type="ECO:0000256" key="4">
    <source>
        <dbReference type="ARBA" id="ARBA00022989"/>
    </source>
</evidence>
<reference evidence="8" key="1">
    <citation type="submission" date="2016-04" db="EMBL/GenBank/DDBJ databases">
        <authorList>
            <person name="Evans L.H."/>
            <person name="Alamgir A."/>
            <person name="Owens N."/>
            <person name="Weber N.D."/>
            <person name="Virtaneva K."/>
            <person name="Barbian K."/>
            <person name="Babar A."/>
            <person name="Rosenke K."/>
        </authorList>
    </citation>
    <scope>NUCLEOTIDE SEQUENCE [LARGE SCALE GENOMIC DNA]</scope>
    <source>
        <strain evidence="8">CBS 101.48</strain>
    </source>
</reference>
<feature type="transmembrane region" description="Helical" evidence="7">
    <location>
        <begin position="165"/>
        <end position="182"/>
    </location>
</feature>
<dbReference type="STRING" id="4829.A0A168KM86"/>
<evidence type="ECO:0000256" key="2">
    <source>
        <dbReference type="ARBA" id="ARBA00010199"/>
    </source>
</evidence>
<evidence type="ECO:0000256" key="1">
    <source>
        <dbReference type="ARBA" id="ARBA00004141"/>
    </source>
</evidence>
<keyword evidence="4 7" id="KW-1133">Transmembrane helix</keyword>
<feature type="transmembrane region" description="Helical" evidence="7">
    <location>
        <begin position="127"/>
        <end position="145"/>
    </location>
</feature>
<keyword evidence="3 7" id="KW-0812">Transmembrane</keyword>
<dbReference type="InterPro" id="IPR045069">
    <property type="entry name" value="MATE_euk"/>
</dbReference>
<evidence type="ECO:0000256" key="5">
    <source>
        <dbReference type="ARBA" id="ARBA00023136"/>
    </source>
</evidence>
<dbReference type="FunCoup" id="A0A168KM86">
    <property type="interactions" value="45"/>
</dbReference>
<organism evidence="8">
    <name type="scientific">Absidia glauca</name>
    <name type="common">Pin mould</name>
    <dbReference type="NCBI Taxonomy" id="4829"/>
    <lineage>
        <taxon>Eukaryota</taxon>
        <taxon>Fungi</taxon>
        <taxon>Fungi incertae sedis</taxon>
        <taxon>Mucoromycota</taxon>
        <taxon>Mucoromycotina</taxon>
        <taxon>Mucoromycetes</taxon>
        <taxon>Mucorales</taxon>
        <taxon>Cunninghamellaceae</taxon>
        <taxon>Absidia</taxon>
    </lineage>
</organism>
<dbReference type="OrthoDB" id="2126698at2759"/>
<feature type="transmembrane region" description="Helical" evidence="7">
    <location>
        <begin position="386"/>
        <end position="404"/>
    </location>
</feature>
<evidence type="ECO:0000313" key="9">
    <source>
        <dbReference type="Proteomes" id="UP000078561"/>
    </source>
</evidence>
<proteinExistence type="inferred from homology"/>
<dbReference type="InParanoid" id="A0A168KM86"/>
<feature type="region of interest" description="Disordered" evidence="6">
    <location>
        <begin position="1"/>
        <end position="22"/>
    </location>
</feature>
<feature type="transmembrane region" description="Helical" evidence="7">
    <location>
        <begin position="268"/>
        <end position="286"/>
    </location>
</feature>
<gene>
    <name evidence="8" type="primary">ABSGL_00261.1 scaffold 367</name>
</gene>
<dbReference type="PANTHER" id="PTHR11206">
    <property type="entry name" value="MULTIDRUG RESISTANCE PROTEIN"/>
    <property type="match status" value="1"/>
</dbReference>
<dbReference type="EMBL" id="LT550056">
    <property type="protein sequence ID" value="SAL94967.1"/>
    <property type="molecule type" value="Genomic_DNA"/>
</dbReference>
<dbReference type="AlphaFoldDB" id="A0A168KM86"/>
<dbReference type="GO" id="GO:0015297">
    <property type="term" value="F:antiporter activity"/>
    <property type="evidence" value="ECO:0007669"/>
    <property type="project" value="InterPro"/>
</dbReference>
<dbReference type="Proteomes" id="UP000078561">
    <property type="component" value="Unassembled WGS sequence"/>
</dbReference>
<evidence type="ECO:0008006" key="10">
    <source>
        <dbReference type="Google" id="ProtNLM"/>
    </source>
</evidence>
<evidence type="ECO:0000256" key="3">
    <source>
        <dbReference type="ARBA" id="ARBA00022692"/>
    </source>
</evidence>
<dbReference type="GO" id="GO:0042910">
    <property type="term" value="F:xenobiotic transmembrane transporter activity"/>
    <property type="evidence" value="ECO:0007669"/>
    <property type="project" value="InterPro"/>
</dbReference>
<name>A0A168KM86_ABSGL</name>